<sequence length="154" mass="17624">MENTPSSHSNLWPATFNAARVGSCAKELWLNDHISFSRKPYTWIAFSTRSGMLAIPTPSRTIDAGIVYRWTSWSRFKSIIQIWGRCTCIRLPGYSSIPVSTNQSRSQASTLVRYTEISLCRSGSYFGYKTVYNYNLYHSCKIKVKEQTRSSLIE</sequence>
<dbReference type="Proteomes" id="UP000075902">
    <property type="component" value="Unassembled WGS sequence"/>
</dbReference>
<dbReference type="EnsemblMetazoa" id="AMEC000581-RA">
    <property type="protein sequence ID" value="AMEC000581-PA"/>
    <property type="gene ID" value="AMEC000581"/>
</dbReference>
<protein>
    <submittedName>
        <fullName evidence="1">Uncharacterized protein</fullName>
    </submittedName>
</protein>
<organism evidence="1 2">
    <name type="scientific">Anopheles melas</name>
    <dbReference type="NCBI Taxonomy" id="34690"/>
    <lineage>
        <taxon>Eukaryota</taxon>
        <taxon>Metazoa</taxon>
        <taxon>Ecdysozoa</taxon>
        <taxon>Arthropoda</taxon>
        <taxon>Hexapoda</taxon>
        <taxon>Insecta</taxon>
        <taxon>Pterygota</taxon>
        <taxon>Neoptera</taxon>
        <taxon>Endopterygota</taxon>
        <taxon>Diptera</taxon>
        <taxon>Nematocera</taxon>
        <taxon>Culicoidea</taxon>
        <taxon>Culicidae</taxon>
        <taxon>Anophelinae</taxon>
        <taxon>Anopheles</taxon>
    </lineage>
</organism>
<dbReference type="VEuPathDB" id="VectorBase:AMEC000581"/>
<reference evidence="1" key="2">
    <citation type="submission" date="2020-05" db="UniProtKB">
        <authorList>
            <consortium name="EnsemblMetazoa"/>
        </authorList>
    </citation>
    <scope>IDENTIFICATION</scope>
    <source>
        <strain evidence="1">CM1001059</strain>
    </source>
</reference>
<reference evidence="2" key="1">
    <citation type="submission" date="2014-01" db="EMBL/GenBank/DDBJ databases">
        <title>The Genome Sequence of Anopheles melas CM1001059_A (V2).</title>
        <authorList>
            <consortium name="The Broad Institute Genomics Platform"/>
            <person name="Neafsey D.E."/>
            <person name="Besansky N."/>
            <person name="Howell P."/>
            <person name="Walton C."/>
            <person name="Young S.K."/>
            <person name="Zeng Q."/>
            <person name="Gargeya S."/>
            <person name="Fitzgerald M."/>
            <person name="Haas B."/>
            <person name="Abouelleil A."/>
            <person name="Allen A.W."/>
            <person name="Alvarado L."/>
            <person name="Arachchi H.M."/>
            <person name="Berlin A.M."/>
            <person name="Chapman S.B."/>
            <person name="Gainer-Dewar J."/>
            <person name="Goldberg J."/>
            <person name="Griggs A."/>
            <person name="Gujja S."/>
            <person name="Hansen M."/>
            <person name="Howarth C."/>
            <person name="Imamovic A."/>
            <person name="Ireland A."/>
            <person name="Larimer J."/>
            <person name="McCowan C."/>
            <person name="Murphy C."/>
            <person name="Pearson M."/>
            <person name="Poon T.W."/>
            <person name="Priest M."/>
            <person name="Roberts A."/>
            <person name="Saif S."/>
            <person name="Shea T."/>
            <person name="Sisk P."/>
            <person name="Sykes S."/>
            <person name="Wortman J."/>
            <person name="Nusbaum C."/>
            <person name="Birren B."/>
        </authorList>
    </citation>
    <scope>NUCLEOTIDE SEQUENCE [LARGE SCALE GENOMIC DNA]</scope>
    <source>
        <strain evidence="2">CM1001059</strain>
    </source>
</reference>
<proteinExistence type="predicted"/>
<accession>A0A182TDX9</accession>
<evidence type="ECO:0000313" key="1">
    <source>
        <dbReference type="EnsemblMetazoa" id="AMEC000581-PA"/>
    </source>
</evidence>
<evidence type="ECO:0000313" key="2">
    <source>
        <dbReference type="Proteomes" id="UP000075902"/>
    </source>
</evidence>
<dbReference type="AlphaFoldDB" id="A0A182TDX9"/>
<keyword evidence="2" id="KW-1185">Reference proteome</keyword>
<name>A0A182TDX9_9DIPT</name>